<dbReference type="GO" id="GO:0016020">
    <property type="term" value="C:membrane"/>
    <property type="evidence" value="ECO:0007669"/>
    <property type="project" value="InterPro"/>
</dbReference>
<feature type="compositionally biased region" description="Low complexity" evidence="4">
    <location>
        <begin position="127"/>
        <end position="147"/>
    </location>
</feature>
<feature type="compositionally biased region" description="Basic and acidic residues" evidence="4">
    <location>
        <begin position="210"/>
        <end position="227"/>
    </location>
</feature>
<gene>
    <name evidence="6" type="ORF">scyTo_0019427</name>
</gene>
<evidence type="ECO:0000256" key="1">
    <source>
        <dbReference type="ARBA" id="ARBA00022729"/>
    </source>
</evidence>
<dbReference type="STRING" id="75743.A0A401PZG9"/>
<dbReference type="PROSITE" id="PS50287">
    <property type="entry name" value="SRCR_2"/>
    <property type="match status" value="1"/>
</dbReference>
<dbReference type="PROSITE" id="PS00420">
    <property type="entry name" value="SRCR_1"/>
    <property type="match status" value="1"/>
</dbReference>
<evidence type="ECO:0000313" key="7">
    <source>
        <dbReference type="Proteomes" id="UP000288216"/>
    </source>
</evidence>
<dbReference type="PANTHER" id="PTHR48071">
    <property type="entry name" value="SRCR DOMAIN-CONTAINING PROTEIN"/>
    <property type="match status" value="1"/>
</dbReference>
<comment type="caution">
    <text evidence="3">Lacks conserved residue(s) required for the propagation of feature annotation.</text>
</comment>
<feature type="region of interest" description="Disordered" evidence="4">
    <location>
        <begin position="124"/>
        <end position="268"/>
    </location>
</feature>
<protein>
    <recommendedName>
        <fullName evidence="5">SRCR domain-containing protein</fullName>
    </recommendedName>
</protein>
<dbReference type="PANTHER" id="PTHR48071:SF4">
    <property type="entry name" value="NEUROTRYPSIN-RELATED"/>
    <property type="match status" value="1"/>
</dbReference>
<dbReference type="Gene3D" id="2.120.10.30">
    <property type="entry name" value="TolB, C-terminal domain"/>
    <property type="match status" value="1"/>
</dbReference>
<dbReference type="Proteomes" id="UP000288216">
    <property type="component" value="Unassembled WGS sequence"/>
</dbReference>
<dbReference type="InterPro" id="IPR011042">
    <property type="entry name" value="6-blade_b-propeller_TolB-like"/>
</dbReference>
<keyword evidence="7" id="KW-1185">Reference proteome</keyword>
<sequence>MPNLNGLYIFGDFMSGRLMALKEDSRSGRWDYHEICMGRGQVCNFPRLINNYYQYIISFAEDEAGELYFMSSGNPSAYTPAGTVYKIIDPSRRAPPGKCHFKPRPVTVKGKLLRFRPKEKLILESKTTTVAPTTVRTRPTRAPTQRPKVVTSKGVPKEKVRHTTPAPRPPTLSWHWEVPSTTEGHVPRPVTTKSTPKSQRPQTTLPKPPTKADRARPKEGQPLDSRRKSNRGSAAAKGGKGQEPKTRKRKRLKLRDGAVRLAGKRRRAGEGRVEVYIGGEWGTVCDDSWNSKAAEVVCRQLGYAGTVRAARKAEFGSGGNLRILLDDVQCGGQEKNLLRCRHGPIGEHNCSHDEDAGAICSKEGQ</sequence>
<dbReference type="EMBL" id="BFAA01014440">
    <property type="protein sequence ID" value="GCB78549.1"/>
    <property type="molecule type" value="Genomic_DNA"/>
</dbReference>
<evidence type="ECO:0000256" key="2">
    <source>
        <dbReference type="ARBA" id="ARBA00023157"/>
    </source>
</evidence>
<evidence type="ECO:0000256" key="3">
    <source>
        <dbReference type="PROSITE-ProRule" id="PRU00196"/>
    </source>
</evidence>
<dbReference type="PRINTS" id="PR00258">
    <property type="entry name" value="SPERACTRCPTR"/>
</dbReference>
<comment type="caution">
    <text evidence="6">The sequence shown here is derived from an EMBL/GenBank/DDBJ whole genome shotgun (WGS) entry which is preliminary data.</text>
</comment>
<dbReference type="FunFam" id="3.10.250.10:FF:000001">
    <property type="entry name" value="Lysyl oxidase 4 isoform X1"/>
    <property type="match status" value="1"/>
</dbReference>
<organism evidence="6 7">
    <name type="scientific">Scyliorhinus torazame</name>
    <name type="common">Cloudy catshark</name>
    <name type="synonym">Catulus torazame</name>
    <dbReference type="NCBI Taxonomy" id="75743"/>
    <lineage>
        <taxon>Eukaryota</taxon>
        <taxon>Metazoa</taxon>
        <taxon>Chordata</taxon>
        <taxon>Craniata</taxon>
        <taxon>Vertebrata</taxon>
        <taxon>Chondrichthyes</taxon>
        <taxon>Elasmobranchii</taxon>
        <taxon>Galeomorphii</taxon>
        <taxon>Galeoidea</taxon>
        <taxon>Carcharhiniformes</taxon>
        <taxon>Scyliorhinidae</taxon>
        <taxon>Scyliorhinus</taxon>
    </lineage>
</organism>
<proteinExistence type="predicted"/>
<feature type="compositionally biased region" description="Polar residues" evidence="4">
    <location>
        <begin position="191"/>
        <end position="205"/>
    </location>
</feature>
<evidence type="ECO:0000313" key="6">
    <source>
        <dbReference type="EMBL" id="GCB78549.1"/>
    </source>
</evidence>
<feature type="disulfide bond" evidence="3">
    <location>
        <begin position="330"/>
        <end position="340"/>
    </location>
</feature>
<feature type="domain" description="SRCR" evidence="5">
    <location>
        <begin position="259"/>
        <end position="361"/>
    </location>
</feature>
<dbReference type="OrthoDB" id="10266706at2759"/>
<keyword evidence="1" id="KW-0732">Signal</keyword>
<dbReference type="AlphaFoldDB" id="A0A401PZG9"/>
<keyword evidence="2 3" id="KW-1015">Disulfide bond</keyword>
<dbReference type="InterPro" id="IPR001190">
    <property type="entry name" value="SRCR"/>
</dbReference>
<dbReference type="InterPro" id="IPR036772">
    <property type="entry name" value="SRCR-like_dom_sf"/>
</dbReference>
<reference evidence="6 7" key="1">
    <citation type="journal article" date="2018" name="Nat. Ecol. Evol.">
        <title>Shark genomes provide insights into elasmobranch evolution and the origin of vertebrates.</title>
        <authorList>
            <person name="Hara Y"/>
            <person name="Yamaguchi K"/>
            <person name="Onimaru K"/>
            <person name="Kadota M"/>
            <person name="Koyanagi M"/>
            <person name="Keeley SD"/>
            <person name="Tatsumi K"/>
            <person name="Tanaka K"/>
            <person name="Motone F"/>
            <person name="Kageyama Y"/>
            <person name="Nozu R"/>
            <person name="Adachi N"/>
            <person name="Nishimura O"/>
            <person name="Nakagawa R"/>
            <person name="Tanegashima C"/>
            <person name="Kiyatake I"/>
            <person name="Matsumoto R"/>
            <person name="Murakumo K"/>
            <person name="Nishida K"/>
            <person name="Terakita A"/>
            <person name="Kuratani S"/>
            <person name="Sato K"/>
            <person name="Hyodo S Kuraku.S."/>
        </authorList>
    </citation>
    <scope>NUCLEOTIDE SEQUENCE [LARGE SCALE GENOMIC DNA]</scope>
</reference>
<name>A0A401PZG9_SCYTO</name>
<dbReference type="SMART" id="SM00202">
    <property type="entry name" value="SR"/>
    <property type="match status" value="1"/>
</dbReference>
<evidence type="ECO:0000256" key="4">
    <source>
        <dbReference type="SAM" id="MobiDB-lite"/>
    </source>
</evidence>
<dbReference type="Gene3D" id="3.10.250.10">
    <property type="entry name" value="SRCR-like domain"/>
    <property type="match status" value="1"/>
</dbReference>
<accession>A0A401PZG9</accession>
<dbReference type="Pfam" id="PF00530">
    <property type="entry name" value="SRCR"/>
    <property type="match status" value="1"/>
</dbReference>
<dbReference type="SUPFAM" id="SSF56487">
    <property type="entry name" value="SRCR-like"/>
    <property type="match status" value="1"/>
</dbReference>
<evidence type="ECO:0000259" key="5">
    <source>
        <dbReference type="PROSITE" id="PS50287"/>
    </source>
</evidence>
<dbReference type="OMA" id="TLSWHWE"/>